<dbReference type="InterPro" id="IPR052592">
    <property type="entry name" value="LRR-RLK"/>
</dbReference>
<dbReference type="Pfam" id="PF00560">
    <property type="entry name" value="LRR_1"/>
    <property type="match status" value="5"/>
</dbReference>
<keyword evidence="11" id="KW-1185">Reference proteome</keyword>
<proteinExistence type="predicted"/>
<dbReference type="GO" id="GO:0005886">
    <property type="term" value="C:plasma membrane"/>
    <property type="evidence" value="ECO:0007669"/>
    <property type="project" value="UniProtKB-SubCell"/>
</dbReference>
<dbReference type="PANTHER" id="PTHR48054:SF47">
    <property type="entry name" value="OS06G0179800 PROTEIN"/>
    <property type="match status" value="1"/>
</dbReference>
<keyword evidence="4" id="KW-0732">Signal</keyword>
<feature type="region of interest" description="Disordered" evidence="7">
    <location>
        <begin position="368"/>
        <end position="398"/>
    </location>
</feature>
<feature type="compositionally biased region" description="Low complexity" evidence="7">
    <location>
        <begin position="448"/>
        <end position="459"/>
    </location>
</feature>
<evidence type="ECO:0000256" key="7">
    <source>
        <dbReference type="SAM" id="MobiDB-lite"/>
    </source>
</evidence>
<dbReference type="FunFam" id="3.80.10.10:FF:000299">
    <property type="entry name" value="Piriformospora indica-insensitive protein 2"/>
    <property type="match status" value="1"/>
</dbReference>
<dbReference type="SUPFAM" id="SSF47769">
    <property type="entry name" value="SAM/Pointed domain"/>
    <property type="match status" value="1"/>
</dbReference>
<dbReference type="InterPro" id="IPR032675">
    <property type="entry name" value="LRR_dom_sf"/>
</dbReference>
<dbReference type="EMBL" id="QEAP01000014">
    <property type="protein sequence ID" value="TPX77799.1"/>
    <property type="molecule type" value="Genomic_DNA"/>
</dbReference>
<reference evidence="10 11" key="1">
    <citation type="journal article" date="2019" name="Sci. Rep.">
        <title>Comparative genomics of chytrid fungi reveal insights into the obligate biotrophic and pathogenic lifestyle of Synchytrium endobioticum.</title>
        <authorList>
            <person name="van de Vossenberg B.T.L.H."/>
            <person name="Warris S."/>
            <person name="Nguyen H.D.T."/>
            <person name="van Gent-Pelzer M.P.E."/>
            <person name="Joly D.L."/>
            <person name="van de Geest H.C."/>
            <person name="Bonants P.J.M."/>
            <person name="Smith D.S."/>
            <person name="Levesque C.A."/>
            <person name="van der Lee T.A.J."/>
        </authorList>
    </citation>
    <scope>NUCLEOTIDE SEQUENCE [LARGE SCALE GENOMIC DNA]</scope>
    <source>
        <strain evidence="10 11">CBS 675.73</strain>
    </source>
</reference>
<feature type="domain" description="SAM" evidence="9">
    <location>
        <begin position="552"/>
        <end position="617"/>
    </location>
</feature>
<dbReference type="Gene3D" id="1.10.150.50">
    <property type="entry name" value="Transcription Factor, Ets-1"/>
    <property type="match status" value="1"/>
</dbReference>
<organism evidence="10 11">
    <name type="scientific">Chytriomyces confervae</name>
    <dbReference type="NCBI Taxonomy" id="246404"/>
    <lineage>
        <taxon>Eukaryota</taxon>
        <taxon>Fungi</taxon>
        <taxon>Fungi incertae sedis</taxon>
        <taxon>Chytridiomycota</taxon>
        <taxon>Chytridiomycota incertae sedis</taxon>
        <taxon>Chytridiomycetes</taxon>
        <taxon>Chytridiales</taxon>
        <taxon>Chytriomycetaceae</taxon>
        <taxon>Chytriomyces</taxon>
    </lineage>
</organism>
<dbReference type="PANTHER" id="PTHR48054">
    <property type="entry name" value="RECEPTOR KINASE-LIKE PROTEIN XA21"/>
    <property type="match status" value="1"/>
</dbReference>
<sequence length="633" mass="68172">MSADCRILSSWQPTAFQNNCCSPLNCTTAGEVVRIELSGKQLTGRIPSELALLSKLEMLNLNSNHFSGTIPTQLGLVTSLTFMLVDACIQMLKALTPNANDGGATSDFTFNPLTGSIPTELSQLTNLVILRLAATQLSGNLPTELGRLTKLEIMDMDLSSFSGIIPTELGMLTSLTRINLHGDQMTGPIPTELGRLTNLQFIELNFNKLSGSIPTEFGLLTSLTLMRLAVAQLTGSLPTELGLLPKIEIMDLDGNGFTGTIPTELGLLTSLTQINLNANQMTGSIPSEIGRLKKLTFIDLRANHFTGSIPCELGSLKQLTTAYIYDSLIQFQIVNLTRTSSRFSGNPLVSTDFNVFELDAICKSRSATSSVASPPSSSSISSPLIPNSSADSSSPKGQQSSSAAIIGGVAGAAVILALIVAICLWSSRRKRAQKETSLEPRIESAEHVTSNNTDTVNNTVPAASLPVLEANAPEVTESSRFLVASKSSARPEDRKSTLFDPISHLSHTQKTESVQFSGIVASMQSTSNFASVRDTTEGSLVRIPLPNDARNWNQDETAQWIMQRFGNPDLSASVLRQKINGRALLMLERQDIVDGLGLEAIGERLLFEEALAELRMQSNWQSAPVDDNPPSYQ</sequence>
<dbReference type="Gene3D" id="3.80.10.10">
    <property type="entry name" value="Ribonuclease Inhibitor"/>
    <property type="match status" value="3"/>
</dbReference>
<evidence type="ECO:0000256" key="6">
    <source>
        <dbReference type="ARBA" id="ARBA00023136"/>
    </source>
</evidence>
<comment type="caution">
    <text evidence="10">The sequence shown here is derived from an EMBL/GenBank/DDBJ whole genome shotgun (WGS) entry which is preliminary data.</text>
</comment>
<evidence type="ECO:0000256" key="3">
    <source>
        <dbReference type="ARBA" id="ARBA00022614"/>
    </source>
</evidence>
<dbReference type="OrthoDB" id="676979at2759"/>
<evidence type="ECO:0000256" key="4">
    <source>
        <dbReference type="ARBA" id="ARBA00022729"/>
    </source>
</evidence>
<name>A0A507FN14_9FUNG</name>
<feature type="compositionally biased region" description="Basic and acidic residues" evidence="7">
    <location>
        <begin position="434"/>
        <end position="446"/>
    </location>
</feature>
<evidence type="ECO:0000256" key="8">
    <source>
        <dbReference type="SAM" id="Phobius"/>
    </source>
</evidence>
<evidence type="ECO:0000256" key="2">
    <source>
        <dbReference type="ARBA" id="ARBA00022475"/>
    </source>
</evidence>
<evidence type="ECO:0000313" key="11">
    <source>
        <dbReference type="Proteomes" id="UP000320333"/>
    </source>
</evidence>
<keyword evidence="6 8" id="KW-0472">Membrane</keyword>
<dbReference type="AlphaFoldDB" id="A0A507FN14"/>
<dbReference type="STRING" id="246404.A0A507FN14"/>
<evidence type="ECO:0000256" key="5">
    <source>
        <dbReference type="ARBA" id="ARBA00022737"/>
    </source>
</evidence>
<dbReference type="InterPro" id="IPR001611">
    <property type="entry name" value="Leu-rich_rpt"/>
</dbReference>
<keyword evidence="8" id="KW-0812">Transmembrane</keyword>
<keyword evidence="5" id="KW-0677">Repeat</keyword>
<dbReference type="PROSITE" id="PS50105">
    <property type="entry name" value="SAM_DOMAIN"/>
    <property type="match status" value="1"/>
</dbReference>
<keyword evidence="2" id="KW-1003">Cell membrane</keyword>
<dbReference type="FunFam" id="3.80.10.10:FF:000383">
    <property type="entry name" value="Leucine-rich repeat receptor protein kinase EMS1"/>
    <property type="match status" value="1"/>
</dbReference>
<protein>
    <recommendedName>
        <fullName evidence="9">SAM domain-containing protein</fullName>
    </recommendedName>
</protein>
<dbReference type="SUPFAM" id="SSF52058">
    <property type="entry name" value="L domain-like"/>
    <property type="match status" value="1"/>
</dbReference>
<comment type="subcellular location">
    <subcellularLocation>
        <location evidence="1">Cell membrane</location>
    </subcellularLocation>
</comment>
<keyword evidence="8" id="KW-1133">Transmembrane helix</keyword>
<dbReference type="Proteomes" id="UP000320333">
    <property type="component" value="Unassembled WGS sequence"/>
</dbReference>
<evidence type="ECO:0000259" key="9">
    <source>
        <dbReference type="PROSITE" id="PS50105"/>
    </source>
</evidence>
<feature type="region of interest" description="Disordered" evidence="7">
    <location>
        <begin position="434"/>
        <end position="459"/>
    </location>
</feature>
<evidence type="ECO:0000256" key="1">
    <source>
        <dbReference type="ARBA" id="ARBA00004236"/>
    </source>
</evidence>
<evidence type="ECO:0000313" key="10">
    <source>
        <dbReference type="EMBL" id="TPX77799.1"/>
    </source>
</evidence>
<accession>A0A507FN14</accession>
<dbReference type="InterPro" id="IPR001660">
    <property type="entry name" value="SAM"/>
</dbReference>
<keyword evidence="3" id="KW-0433">Leucine-rich repeat</keyword>
<gene>
    <name evidence="10" type="ORF">CcCBS67573_g00926</name>
</gene>
<dbReference type="InterPro" id="IPR013761">
    <property type="entry name" value="SAM/pointed_sf"/>
</dbReference>
<feature type="transmembrane region" description="Helical" evidence="8">
    <location>
        <begin position="403"/>
        <end position="425"/>
    </location>
</feature>